<dbReference type="InterPro" id="IPR036102">
    <property type="entry name" value="OsmC/Ohrsf"/>
</dbReference>
<dbReference type="InterPro" id="IPR003718">
    <property type="entry name" value="OsmC/Ohr_fam"/>
</dbReference>
<keyword evidence="2" id="KW-1185">Reference proteome</keyword>
<evidence type="ECO:0000313" key="2">
    <source>
        <dbReference type="Proteomes" id="UP001055337"/>
    </source>
</evidence>
<dbReference type="SUPFAM" id="SSF82784">
    <property type="entry name" value="OsmC-like"/>
    <property type="match status" value="1"/>
</dbReference>
<proteinExistence type="predicted"/>
<gene>
    <name evidence="1" type="ORF">MI149_07350</name>
</gene>
<protein>
    <submittedName>
        <fullName evidence="1">OsmC family protein</fullName>
    </submittedName>
</protein>
<dbReference type="Pfam" id="PF02566">
    <property type="entry name" value="OsmC"/>
    <property type="match status" value="1"/>
</dbReference>
<evidence type="ECO:0000313" key="1">
    <source>
        <dbReference type="EMBL" id="ULN42900.1"/>
    </source>
</evidence>
<dbReference type="PANTHER" id="PTHR35368">
    <property type="entry name" value="HYDROPEROXIDE REDUCTASE"/>
    <property type="match status" value="1"/>
</dbReference>
<accession>A0ABY3TN57</accession>
<dbReference type="InterPro" id="IPR052924">
    <property type="entry name" value="OsmC/Ohr_hydroprdx_reductase"/>
</dbReference>
<sequence length="186" mass="19984">MPTTTIVNGLDVNQLAGTVDAVTATPALARFQFRAHHEWFDGTYSRTTIRDFYGVGHEDTSRTVSFSIDADEPPVLLGENRAPNASEYVLHALAACLTGTIVLHAAAHGIALKGLEATIHGDLDAQGVLGISQSVRPGYERINATITVTGDFDDDQLAELDSFIRYSPVRDLITNPVPLAIDLARA</sequence>
<dbReference type="PANTHER" id="PTHR35368:SF1">
    <property type="entry name" value="HYDROPEROXIDE REDUCTASE"/>
    <property type="match status" value="1"/>
</dbReference>
<dbReference type="Proteomes" id="UP001055337">
    <property type="component" value="Chromosome"/>
</dbReference>
<organism evidence="1 2">
    <name type="scientific">Mycolicibacterium crocinum</name>
    <dbReference type="NCBI Taxonomy" id="388459"/>
    <lineage>
        <taxon>Bacteria</taxon>
        <taxon>Bacillati</taxon>
        <taxon>Actinomycetota</taxon>
        <taxon>Actinomycetes</taxon>
        <taxon>Mycobacteriales</taxon>
        <taxon>Mycobacteriaceae</taxon>
        <taxon>Mycolicibacterium</taxon>
    </lineage>
</organism>
<dbReference type="Gene3D" id="3.30.300.20">
    <property type="match status" value="1"/>
</dbReference>
<dbReference type="InterPro" id="IPR015946">
    <property type="entry name" value="KH_dom-like_a/b"/>
</dbReference>
<dbReference type="EMBL" id="CP092362">
    <property type="protein sequence ID" value="ULN42900.1"/>
    <property type="molecule type" value="Genomic_DNA"/>
</dbReference>
<dbReference type="RefSeq" id="WP_240179241.1">
    <property type="nucleotide sequence ID" value="NZ_CP092362.2"/>
</dbReference>
<reference evidence="1" key="1">
    <citation type="submission" date="2022-08" db="EMBL/GenBank/DDBJ databases">
        <title>Whole genome sequencing of non-tuberculosis mycobacteria type-strains.</title>
        <authorList>
            <person name="Igarashi Y."/>
            <person name="Osugi A."/>
            <person name="Mitarai S."/>
        </authorList>
    </citation>
    <scope>NUCLEOTIDE SEQUENCE</scope>
    <source>
        <strain evidence="1">JCM 16369</strain>
    </source>
</reference>
<name>A0ABY3TN57_9MYCO</name>